<dbReference type="Proteomes" id="UP000215137">
    <property type="component" value="Chromosome"/>
</dbReference>
<keyword evidence="2" id="KW-1185">Reference proteome</keyword>
<dbReference type="EMBL" id="CP022983">
    <property type="protein sequence ID" value="ASV66814.1"/>
    <property type="molecule type" value="Genomic_DNA"/>
</dbReference>
<gene>
    <name evidence="1" type="ORF">CKF48_05460</name>
</gene>
<protein>
    <submittedName>
        <fullName evidence="1">Uncharacterized protein</fullName>
    </submittedName>
</protein>
<proteinExistence type="predicted"/>
<dbReference type="AlphaFoldDB" id="A0A248TF43"/>
<sequence length="90" mass="10821">MEKLLTRDTYSENAWLQLATNQLARTLSLFKNLDKSTWTTKLKSIVIYIIKEEIDLITKTVMITFKTAWVKEKKGNHTRFVWFYNEDRFI</sequence>
<dbReference type="KEGG" id="bko:CKF48_05460"/>
<accession>A0A248TF43</accession>
<evidence type="ECO:0000313" key="1">
    <source>
        <dbReference type="EMBL" id="ASV66814.1"/>
    </source>
</evidence>
<organism evidence="1 2">
    <name type="scientific">Cytobacillus kochii</name>
    <dbReference type="NCBI Taxonomy" id="859143"/>
    <lineage>
        <taxon>Bacteria</taxon>
        <taxon>Bacillati</taxon>
        <taxon>Bacillota</taxon>
        <taxon>Bacilli</taxon>
        <taxon>Bacillales</taxon>
        <taxon>Bacillaceae</taxon>
        <taxon>Cytobacillus</taxon>
    </lineage>
</organism>
<reference evidence="1 2" key="1">
    <citation type="submission" date="2017-08" db="EMBL/GenBank/DDBJ databases">
        <title>Complete Genome Sequence of Bacillus kochii Oregon-R-modENCODE STRAIN BDGP4, isolated from Drosophila melanogaster gut.</title>
        <authorList>
            <person name="Wan K.H."/>
            <person name="Yu C."/>
            <person name="Park S."/>
            <person name="Hammonds A.S."/>
            <person name="Booth B.W."/>
            <person name="Celniker S.E."/>
        </authorList>
    </citation>
    <scope>NUCLEOTIDE SEQUENCE [LARGE SCALE GENOMIC DNA]</scope>
    <source>
        <strain evidence="1 2">BDGP4</strain>
    </source>
</reference>
<evidence type="ECO:0000313" key="2">
    <source>
        <dbReference type="Proteomes" id="UP000215137"/>
    </source>
</evidence>
<name>A0A248TF43_9BACI</name>